<comment type="cofactor">
    <cofactor evidence="1 8 10">
        <name>pyridoxal 5'-phosphate</name>
        <dbReference type="ChEBI" id="CHEBI:597326"/>
    </cofactor>
</comment>
<evidence type="ECO:0000313" key="13">
    <source>
        <dbReference type="Proteomes" id="UP000000314"/>
    </source>
</evidence>
<dbReference type="InterPro" id="IPR024169">
    <property type="entry name" value="SP_NH2Trfase/AEP_transaminase"/>
</dbReference>
<dbReference type="STRING" id="644223.C4R7U0"/>
<evidence type="ECO:0000256" key="2">
    <source>
        <dbReference type="ARBA" id="ARBA00009236"/>
    </source>
</evidence>
<dbReference type="eggNOG" id="KOG2862">
    <property type="taxonomic scope" value="Eukaryota"/>
</dbReference>
<dbReference type="InParanoid" id="C4R7U0"/>
<dbReference type="InterPro" id="IPR015422">
    <property type="entry name" value="PyrdxlP-dep_Trfase_small"/>
</dbReference>
<dbReference type="Gene3D" id="3.40.640.10">
    <property type="entry name" value="Type I PLP-dependent aspartate aminotransferase-like (Major domain)"/>
    <property type="match status" value="1"/>
</dbReference>
<organism evidence="12 13">
    <name type="scientific">Komagataella phaffii (strain GS115 / ATCC 20864)</name>
    <name type="common">Yeast</name>
    <name type="synonym">Pichia pastoris</name>
    <dbReference type="NCBI Taxonomy" id="644223"/>
    <lineage>
        <taxon>Eukaryota</taxon>
        <taxon>Fungi</taxon>
        <taxon>Dikarya</taxon>
        <taxon>Ascomycota</taxon>
        <taxon>Saccharomycotina</taxon>
        <taxon>Pichiomycetes</taxon>
        <taxon>Pichiales</taxon>
        <taxon>Pichiaceae</taxon>
        <taxon>Komagataella</taxon>
    </lineage>
</organism>
<name>C4R7U0_KOMPG</name>
<feature type="domain" description="Aminotransferase class V" evidence="11">
    <location>
        <begin position="69"/>
        <end position="371"/>
    </location>
</feature>
<dbReference type="GO" id="GO:0004760">
    <property type="term" value="F:L-serine-pyruvate transaminase activity"/>
    <property type="evidence" value="ECO:0007669"/>
    <property type="project" value="TreeGrafter"/>
</dbReference>
<sequence>MIFQRHPLLISMFSKLQRFVQPIRSMSTITIPNSKQPAHRLTMIPGPIEFSDDVLDAMSTPSQAHTSPDFIPVFQEVLQNTRKLFKSSNPTSQPIVISASGSLGWDIVGANFLNRGEKTLVFSTGFFSDRLADALSYYTETDVDVVKAPLGESVPLSEVEKALSAKSYDVVTITHVDTSSAVISDVEAIAKKIRSIQPEALVVVDAVCSAGVEDIQFDNWGLDYVLTASQKAVGVPAGLSISIASERAVKKAFAKKRPTSYYANLQKWIPIMQAYEHGKGAYYATPPIQLIHAYRVSLREILEQGLDNRFAKHAETSNKFKDNLESLGLKLVAKREFGANGLTAVYFPKSINGPDLLKKISEKGVTLSTGIYAGIATEYFRVGHMGVSAVGKDRHDVDIVFRLIKETLEELEK</sequence>
<evidence type="ECO:0000256" key="6">
    <source>
        <dbReference type="ARBA" id="ARBA00022898"/>
    </source>
</evidence>
<dbReference type="GO" id="GO:0005777">
    <property type="term" value="C:peroxisome"/>
    <property type="evidence" value="ECO:0007669"/>
    <property type="project" value="TreeGrafter"/>
</dbReference>
<evidence type="ECO:0000256" key="10">
    <source>
        <dbReference type="RuleBase" id="RU004504"/>
    </source>
</evidence>
<gene>
    <name evidence="12" type="ordered locus">PAS_chr4_0416</name>
</gene>
<dbReference type="EMBL" id="FN392322">
    <property type="protein sequence ID" value="CAY71665.1"/>
    <property type="molecule type" value="Genomic_DNA"/>
</dbReference>
<evidence type="ECO:0000256" key="8">
    <source>
        <dbReference type="PIRSR" id="PIRSR000524-50"/>
    </source>
</evidence>
<dbReference type="OMA" id="YEWDTPA"/>
<evidence type="ECO:0000256" key="1">
    <source>
        <dbReference type="ARBA" id="ARBA00001933"/>
    </source>
</evidence>
<dbReference type="EC" id="2.6.1.44" evidence="3"/>
<dbReference type="InterPro" id="IPR020578">
    <property type="entry name" value="Aminotrans_V_PyrdxlP_BS"/>
</dbReference>
<dbReference type="InterPro" id="IPR000192">
    <property type="entry name" value="Aminotrans_V_dom"/>
</dbReference>
<evidence type="ECO:0000256" key="9">
    <source>
        <dbReference type="RuleBase" id="RU004075"/>
    </source>
</evidence>
<dbReference type="PANTHER" id="PTHR21152">
    <property type="entry name" value="AMINOTRANSFERASE CLASS V"/>
    <property type="match status" value="1"/>
</dbReference>
<dbReference type="GO" id="GO:0008453">
    <property type="term" value="F:alanine-glyoxylate transaminase activity"/>
    <property type="evidence" value="ECO:0007669"/>
    <property type="project" value="UniProtKB-EC"/>
</dbReference>
<dbReference type="RefSeq" id="XP_002493844.1">
    <property type="nucleotide sequence ID" value="XM_002493799.1"/>
</dbReference>
<keyword evidence="5" id="KW-0808">Transferase</keyword>
<dbReference type="SMR" id="C4R7U0"/>
<dbReference type="FunFam" id="3.40.640.10:FF:000027">
    <property type="entry name" value="Serine--pyruvate aminotransferase, mitochondrial"/>
    <property type="match status" value="1"/>
</dbReference>
<dbReference type="Pfam" id="PF00266">
    <property type="entry name" value="Aminotran_5"/>
    <property type="match status" value="1"/>
</dbReference>
<dbReference type="InterPro" id="IPR015424">
    <property type="entry name" value="PyrdxlP-dep_Trfase"/>
</dbReference>
<proteinExistence type="inferred from homology"/>
<dbReference type="OrthoDB" id="7403325at2759"/>
<evidence type="ECO:0000259" key="11">
    <source>
        <dbReference type="Pfam" id="PF00266"/>
    </source>
</evidence>
<feature type="modified residue" description="N6-(pyridoxal phosphate)lysine" evidence="8">
    <location>
        <position position="231"/>
    </location>
</feature>
<protein>
    <recommendedName>
        <fullName evidence="3">alanine--glyoxylate transaminase</fullName>
        <ecNumber evidence="3">2.6.1.44</ecNumber>
    </recommendedName>
</protein>
<evidence type="ECO:0000313" key="12">
    <source>
        <dbReference type="EMBL" id="CAY71665.1"/>
    </source>
</evidence>
<comment type="similarity">
    <text evidence="2 9">Belongs to the class-V pyridoxal-phosphate-dependent aminotransferase family.</text>
</comment>
<dbReference type="InterPro" id="IPR015421">
    <property type="entry name" value="PyrdxlP-dep_Trfase_major"/>
</dbReference>
<keyword evidence="13" id="KW-1185">Reference proteome</keyword>
<feature type="binding site" evidence="7">
    <location>
        <position position="381"/>
    </location>
    <ligand>
        <name>substrate</name>
    </ligand>
</feature>
<evidence type="ECO:0000256" key="3">
    <source>
        <dbReference type="ARBA" id="ARBA00013049"/>
    </source>
</evidence>
<reference evidence="12 13" key="1">
    <citation type="journal article" date="2009" name="Nat. Biotechnol.">
        <title>Genome sequence of the recombinant protein production host Pichia pastoris.</title>
        <authorList>
            <person name="De Schutter K."/>
            <person name="Lin Y.C."/>
            <person name="Tiels P."/>
            <person name="Van Hecke A."/>
            <person name="Glinka S."/>
            <person name="Weber-Lehmann J."/>
            <person name="Rouze P."/>
            <person name="Van de Peer Y."/>
            <person name="Callewaert N."/>
        </authorList>
    </citation>
    <scope>NUCLEOTIDE SEQUENCE [LARGE SCALE GENOMIC DNA]</scope>
    <source>
        <strain evidence="13">GS115 / ATCC 20864</strain>
    </source>
</reference>
<dbReference type="FunFam" id="3.90.1150.10:FF:000049">
    <property type="entry name" value="Alanine-glyoxylate aminotransferase 1"/>
    <property type="match status" value="1"/>
</dbReference>
<evidence type="ECO:0000256" key="5">
    <source>
        <dbReference type="ARBA" id="ARBA00022679"/>
    </source>
</evidence>
<keyword evidence="4 12" id="KW-0032">Aminotransferase</keyword>
<dbReference type="FunCoup" id="C4R7U0">
    <property type="interactions" value="1357"/>
</dbReference>
<dbReference type="SUPFAM" id="SSF53383">
    <property type="entry name" value="PLP-dependent transferases"/>
    <property type="match status" value="1"/>
</dbReference>
<dbReference type="AlphaFoldDB" id="C4R7U0"/>
<accession>C4R7U0</accession>
<dbReference type="GO" id="GO:0019265">
    <property type="term" value="P:glycine biosynthetic process, by transamination of glyoxylate"/>
    <property type="evidence" value="ECO:0007669"/>
    <property type="project" value="EnsemblFungi"/>
</dbReference>
<dbReference type="PROSITE" id="PS00595">
    <property type="entry name" value="AA_TRANSFER_CLASS_5"/>
    <property type="match status" value="1"/>
</dbReference>
<dbReference type="KEGG" id="ppa:PAS_chr4_0416"/>
<evidence type="ECO:0000256" key="4">
    <source>
        <dbReference type="ARBA" id="ARBA00022576"/>
    </source>
</evidence>
<dbReference type="Proteomes" id="UP000000314">
    <property type="component" value="Chromosome 4"/>
</dbReference>
<dbReference type="HOGENOM" id="CLU_027686_5_2_1"/>
<dbReference type="PANTHER" id="PTHR21152:SF24">
    <property type="entry name" value="ALANINE--GLYOXYLATE AMINOTRANSFERASE 1"/>
    <property type="match status" value="1"/>
</dbReference>
<dbReference type="PIRSF" id="PIRSF000524">
    <property type="entry name" value="SPT"/>
    <property type="match status" value="1"/>
</dbReference>
<dbReference type="Gene3D" id="3.90.1150.10">
    <property type="entry name" value="Aspartate Aminotransferase, domain 1"/>
    <property type="match status" value="1"/>
</dbReference>
<dbReference type="GeneID" id="8200699"/>
<evidence type="ECO:0000256" key="7">
    <source>
        <dbReference type="PIRSR" id="PIRSR000524-1"/>
    </source>
</evidence>
<keyword evidence="6 8" id="KW-0663">Pyridoxal phosphate</keyword>